<dbReference type="AlphaFoldDB" id="A0A9D4SQ91"/>
<dbReference type="PANTHER" id="PTHR45632">
    <property type="entry name" value="LD33804P"/>
    <property type="match status" value="1"/>
</dbReference>
<evidence type="ECO:0000256" key="2">
    <source>
        <dbReference type="ARBA" id="ARBA00022737"/>
    </source>
</evidence>
<dbReference type="PROSITE" id="PS50097">
    <property type="entry name" value="BTB"/>
    <property type="match status" value="1"/>
</dbReference>
<dbReference type="Gene3D" id="3.30.710.10">
    <property type="entry name" value="Potassium Channel Kv1.1, Chain A"/>
    <property type="match status" value="1"/>
</dbReference>
<dbReference type="SMART" id="SM00612">
    <property type="entry name" value="Kelch"/>
    <property type="match status" value="5"/>
</dbReference>
<dbReference type="PANTHER" id="PTHR45632:SF3">
    <property type="entry name" value="KELCH-LIKE PROTEIN 32"/>
    <property type="match status" value="1"/>
</dbReference>
<evidence type="ECO:0000313" key="4">
    <source>
        <dbReference type="EMBL" id="KAH7940148.1"/>
    </source>
</evidence>
<dbReference type="EMBL" id="JABSTV010001254">
    <property type="protein sequence ID" value="KAH7940148.1"/>
    <property type="molecule type" value="Genomic_DNA"/>
</dbReference>
<dbReference type="SMART" id="SM00875">
    <property type="entry name" value="BACK"/>
    <property type="match status" value="1"/>
</dbReference>
<dbReference type="VEuPathDB" id="VectorBase:RSAN_051590"/>
<dbReference type="InterPro" id="IPR011705">
    <property type="entry name" value="BACK"/>
</dbReference>
<organism evidence="4 5">
    <name type="scientific">Rhipicephalus sanguineus</name>
    <name type="common">Brown dog tick</name>
    <name type="synonym">Ixodes sanguineus</name>
    <dbReference type="NCBI Taxonomy" id="34632"/>
    <lineage>
        <taxon>Eukaryota</taxon>
        <taxon>Metazoa</taxon>
        <taxon>Ecdysozoa</taxon>
        <taxon>Arthropoda</taxon>
        <taxon>Chelicerata</taxon>
        <taxon>Arachnida</taxon>
        <taxon>Acari</taxon>
        <taxon>Parasitiformes</taxon>
        <taxon>Ixodida</taxon>
        <taxon>Ixodoidea</taxon>
        <taxon>Ixodidae</taxon>
        <taxon>Rhipicephalinae</taxon>
        <taxon>Rhipicephalus</taxon>
        <taxon>Rhipicephalus</taxon>
    </lineage>
</organism>
<keyword evidence="2" id="KW-0677">Repeat</keyword>
<dbReference type="Pfam" id="PF07707">
    <property type="entry name" value="BACK"/>
    <property type="match status" value="1"/>
</dbReference>
<evidence type="ECO:0000313" key="5">
    <source>
        <dbReference type="Proteomes" id="UP000821837"/>
    </source>
</evidence>
<proteinExistence type="predicted"/>
<dbReference type="SUPFAM" id="SSF117281">
    <property type="entry name" value="Kelch motif"/>
    <property type="match status" value="1"/>
</dbReference>
<dbReference type="OMA" id="PLCCKMS"/>
<dbReference type="Gene3D" id="1.25.40.420">
    <property type="match status" value="1"/>
</dbReference>
<dbReference type="Proteomes" id="UP000821837">
    <property type="component" value="Chromosome 8"/>
</dbReference>
<dbReference type="OrthoDB" id="6350321at2759"/>
<keyword evidence="1" id="KW-0880">Kelch repeat</keyword>
<comment type="caution">
    <text evidence="4">The sequence shown here is derived from an EMBL/GenBank/DDBJ whole genome shotgun (WGS) entry which is preliminary data.</text>
</comment>
<dbReference type="Gene3D" id="2.120.10.80">
    <property type="entry name" value="Kelch-type beta propeller"/>
    <property type="match status" value="2"/>
</dbReference>
<feature type="domain" description="BTB" evidence="3">
    <location>
        <begin position="11"/>
        <end position="77"/>
    </location>
</feature>
<dbReference type="Pfam" id="PF01344">
    <property type="entry name" value="Kelch_1"/>
    <property type="match status" value="2"/>
</dbReference>
<name>A0A9D4SQ91_RHISA</name>
<keyword evidence="5" id="KW-1185">Reference proteome</keyword>
<sequence length="772" mass="87130">MASETIPSGEPDVVVCIKGSEFLAHKEILMAASPYLRDILHEIGTEQRIKVELEGVSPSAFEALRSYMYLGSIRITCQNVTDVYRCAYKLRIRALISKCLQYLAESGEVGRHVVLYVNAVKVAMKDEEKVAFQFLVEHFDNVMRCREFLDLTAAELCSILRSDELGTRNELNVYVAALTWLDHDYEKRRSLEEQVLECVRFPLMDDDTLMRCFLPPICPSAAVNANVKLSIVKAIFAHMAVEKKREDLAHEYRARPRTYLAEDGPAIDWDEKGVVKNFEKCSYTRENQALRHDAATCIQDAYRRHRGWPLRSALPKLDSEMGAAETPYAEFVPTWVDSSESLSTKVRRDASQDMQIDLTPYEAKLEQVTRCQAWARRFLALRQYKRVHARVRPVVELEAVLDEDDPYQHFLVRHPGSRSIPPITWDTYPSRTLPWHEGPLQDPDCAVVLLLGGVEPGKSQELATGCAMLRYHPVKRELTRCGRLPQPRHNHTAAYLDGYVYLVGGFDMRNTHLAIKYATRTCFRMALEETGAGQWERVADMNHSRCNHATVAMSHKLYVVAGQDEFDRFLASVEIYDPTQDQWSECPVPLCCKMSALGAAYHAGYLHIAGGVIQSRRRTDKVFLVPSVEHWDSVCQRWLREAAQLPSGRGSLALVSYMDQLFAVGGLTRGEDCLLDVTADVLWYDAKKGVWSPAAPLPQPRHSACVVNADDVILLFGGLVNAHQTEASPDVLTYGTHKDLWEQAGQLPCSMTGFAAVVLPRLKRSTSPLTTH</sequence>
<evidence type="ECO:0000259" key="3">
    <source>
        <dbReference type="PROSITE" id="PS50097"/>
    </source>
</evidence>
<protein>
    <recommendedName>
        <fullName evidence="3">BTB domain-containing protein</fullName>
    </recommendedName>
</protein>
<accession>A0A9D4SQ91</accession>
<evidence type="ECO:0000256" key="1">
    <source>
        <dbReference type="ARBA" id="ARBA00022441"/>
    </source>
</evidence>
<dbReference type="Pfam" id="PF00651">
    <property type="entry name" value="BTB"/>
    <property type="match status" value="1"/>
</dbReference>
<dbReference type="InterPro" id="IPR006652">
    <property type="entry name" value="Kelch_1"/>
</dbReference>
<reference evidence="4" key="2">
    <citation type="submission" date="2021-09" db="EMBL/GenBank/DDBJ databases">
        <authorList>
            <person name="Jia N."/>
            <person name="Wang J."/>
            <person name="Shi W."/>
            <person name="Du L."/>
            <person name="Sun Y."/>
            <person name="Zhan W."/>
            <person name="Jiang J."/>
            <person name="Wang Q."/>
            <person name="Zhang B."/>
            <person name="Ji P."/>
            <person name="Sakyi L.B."/>
            <person name="Cui X."/>
            <person name="Yuan T."/>
            <person name="Jiang B."/>
            <person name="Yang W."/>
            <person name="Lam T.T.-Y."/>
            <person name="Chang Q."/>
            <person name="Ding S."/>
            <person name="Wang X."/>
            <person name="Zhu J."/>
            <person name="Ruan X."/>
            <person name="Zhao L."/>
            <person name="Wei J."/>
            <person name="Que T."/>
            <person name="Du C."/>
            <person name="Cheng J."/>
            <person name="Dai P."/>
            <person name="Han X."/>
            <person name="Huang E."/>
            <person name="Gao Y."/>
            <person name="Liu J."/>
            <person name="Shao H."/>
            <person name="Ye R."/>
            <person name="Li L."/>
            <person name="Wei W."/>
            <person name="Wang X."/>
            <person name="Wang C."/>
            <person name="Huo Q."/>
            <person name="Li W."/>
            <person name="Guo W."/>
            <person name="Chen H."/>
            <person name="Chen S."/>
            <person name="Zhou L."/>
            <person name="Zhou L."/>
            <person name="Ni X."/>
            <person name="Tian J."/>
            <person name="Zhou Y."/>
            <person name="Sheng Y."/>
            <person name="Liu T."/>
            <person name="Pan Y."/>
            <person name="Xia L."/>
            <person name="Li J."/>
            <person name="Zhao F."/>
            <person name="Cao W."/>
        </authorList>
    </citation>
    <scope>NUCLEOTIDE SEQUENCE</scope>
    <source>
        <strain evidence="4">Rsan-2018</strain>
        <tissue evidence="4">Larvae</tissue>
    </source>
</reference>
<dbReference type="SUPFAM" id="SSF54695">
    <property type="entry name" value="POZ domain"/>
    <property type="match status" value="1"/>
</dbReference>
<reference evidence="4" key="1">
    <citation type="journal article" date="2020" name="Cell">
        <title>Large-Scale Comparative Analyses of Tick Genomes Elucidate Their Genetic Diversity and Vector Capacities.</title>
        <authorList>
            <consortium name="Tick Genome and Microbiome Consortium (TIGMIC)"/>
            <person name="Jia N."/>
            <person name="Wang J."/>
            <person name="Shi W."/>
            <person name="Du L."/>
            <person name="Sun Y."/>
            <person name="Zhan W."/>
            <person name="Jiang J.F."/>
            <person name="Wang Q."/>
            <person name="Zhang B."/>
            <person name="Ji P."/>
            <person name="Bell-Sakyi L."/>
            <person name="Cui X.M."/>
            <person name="Yuan T.T."/>
            <person name="Jiang B.G."/>
            <person name="Yang W.F."/>
            <person name="Lam T.T."/>
            <person name="Chang Q.C."/>
            <person name="Ding S.J."/>
            <person name="Wang X.J."/>
            <person name="Zhu J.G."/>
            <person name="Ruan X.D."/>
            <person name="Zhao L."/>
            <person name="Wei J.T."/>
            <person name="Ye R.Z."/>
            <person name="Que T.C."/>
            <person name="Du C.H."/>
            <person name="Zhou Y.H."/>
            <person name="Cheng J.X."/>
            <person name="Dai P.F."/>
            <person name="Guo W.B."/>
            <person name="Han X.H."/>
            <person name="Huang E.J."/>
            <person name="Li L.F."/>
            <person name="Wei W."/>
            <person name="Gao Y.C."/>
            <person name="Liu J.Z."/>
            <person name="Shao H.Z."/>
            <person name="Wang X."/>
            <person name="Wang C.C."/>
            <person name="Yang T.C."/>
            <person name="Huo Q.B."/>
            <person name="Li W."/>
            <person name="Chen H.Y."/>
            <person name="Chen S.E."/>
            <person name="Zhou L.G."/>
            <person name="Ni X.B."/>
            <person name="Tian J.H."/>
            <person name="Sheng Y."/>
            <person name="Liu T."/>
            <person name="Pan Y.S."/>
            <person name="Xia L.Y."/>
            <person name="Li J."/>
            <person name="Zhao F."/>
            <person name="Cao W.C."/>
        </authorList>
    </citation>
    <scope>NUCLEOTIDE SEQUENCE</scope>
    <source>
        <strain evidence="4">Rsan-2018</strain>
    </source>
</reference>
<dbReference type="SMART" id="SM00225">
    <property type="entry name" value="BTB"/>
    <property type="match status" value="1"/>
</dbReference>
<dbReference type="InterPro" id="IPR011333">
    <property type="entry name" value="SKP1/BTB/POZ_sf"/>
</dbReference>
<gene>
    <name evidence="4" type="ORF">HPB52_022063</name>
</gene>
<dbReference type="InterPro" id="IPR000210">
    <property type="entry name" value="BTB/POZ_dom"/>
</dbReference>
<dbReference type="InterPro" id="IPR015915">
    <property type="entry name" value="Kelch-typ_b-propeller"/>
</dbReference>
<dbReference type="GO" id="GO:0003779">
    <property type="term" value="F:actin binding"/>
    <property type="evidence" value="ECO:0007669"/>
    <property type="project" value="UniProtKB-KW"/>
</dbReference>
<dbReference type="CDD" id="cd18186">
    <property type="entry name" value="BTB_POZ_ZBTB_KLHL-like"/>
    <property type="match status" value="1"/>
</dbReference>